<reference evidence="6 7" key="1">
    <citation type="submission" date="2020-08" db="EMBL/GenBank/DDBJ databases">
        <title>A Genomic Blueprint of the Chicken Gut Microbiome.</title>
        <authorList>
            <person name="Gilroy R."/>
            <person name="Ravi A."/>
            <person name="Getino M."/>
            <person name="Pursley I."/>
            <person name="Horton D.L."/>
            <person name="Alikhan N.-F."/>
            <person name="Baker D."/>
            <person name="Gharbi K."/>
            <person name="Hall N."/>
            <person name="Watson M."/>
            <person name="Adriaenssens E.M."/>
            <person name="Foster-Nyarko E."/>
            <person name="Jarju S."/>
            <person name="Secka A."/>
            <person name="Antonio M."/>
            <person name="Oren A."/>
            <person name="Chaudhuri R."/>
            <person name="La Ragione R.M."/>
            <person name="Hildebrand F."/>
            <person name="Pallen M.J."/>
        </authorList>
    </citation>
    <scope>NUCLEOTIDE SEQUENCE [LARGE SCALE GENOMIC DNA]</scope>
    <source>
        <strain evidence="6 7">Sa2CUA9</strain>
    </source>
</reference>
<dbReference type="PANTHER" id="PTHR44688:SF16">
    <property type="entry name" value="DNA-BINDING TRANSCRIPTIONAL ACTIVATOR DEVR_DOSR"/>
    <property type="match status" value="1"/>
</dbReference>
<evidence type="ECO:0000313" key="7">
    <source>
        <dbReference type="Proteomes" id="UP000655570"/>
    </source>
</evidence>
<evidence type="ECO:0000256" key="3">
    <source>
        <dbReference type="ARBA" id="ARBA00023163"/>
    </source>
</evidence>
<dbReference type="PROSITE" id="PS00622">
    <property type="entry name" value="HTH_LUXR_1"/>
    <property type="match status" value="1"/>
</dbReference>
<dbReference type="PROSITE" id="PS50043">
    <property type="entry name" value="HTH_LUXR_2"/>
    <property type="match status" value="1"/>
</dbReference>
<keyword evidence="1" id="KW-0805">Transcription regulation</keyword>
<keyword evidence="7" id="KW-1185">Reference proteome</keyword>
<gene>
    <name evidence="6" type="ORF">H9641_18055</name>
</gene>
<feature type="domain" description="HTH luxR-type" evidence="5">
    <location>
        <begin position="821"/>
        <end position="882"/>
    </location>
</feature>
<dbReference type="InterPro" id="IPR016032">
    <property type="entry name" value="Sig_transdc_resp-reg_C-effctor"/>
</dbReference>
<dbReference type="InterPro" id="IPR036388">
    <property type="entry name" value="WH-like_DNA-bd_sf"/>
</dbReference>
<evidence type="ECO:0000259" key="5">
    <source>
        <dbReference type="PROSITE" id="PS50043"/>
    </source>
</evidence>
<protein>
    <submittedName>
        <fullName evidence="6">Helix-turn-helix transcriptional regulator</fullName>
    </submittedName>
</protein>
<dbReference type="Proteomes" id="UP000655570">
    <property type="component" value="Unassembled WGS sequence"/>
</dbReference>
<sequence>MSAPTPRAPVLDVLRQAVAAGTSVSVVGLPGSGRSTLLAQLRDVADDGGWNVVSVPGLGAGSERPLESLALAGLLTGPVGPSGAMATAVDGVTRAASGRRALFLLDDVEALDDASAAVIATVVARQGASVVATVRPPFPGTGPVERVLAGRDATVLWMPVLPFEEVHRLTSELLGGQVHSDVAGRVYALSGGLPGLARSIVLEARRAGHLTKEPAGWASRRDLWTPALAVPVGRLLGGLRDEEQDGLRILSVLGPTEVRTVRRLLPWSTVVVLDDHGLVRFVEEEDRSLVVLFPPLLAEHLRHIGHDARGVRAVDAIGSMVDPGRDDVALKFQRPVLGSPMRWSSSPESSAILGRILREREATRLLVTRDTWRHQPTSRNTVLYLDSLVTEGAPASLISEVLDESRQEDGAEPSRYVEFVRVWEAGYQAFVLHEPARALTTLSRLAASAEEREASLFDAVAQHVRLVVGVDEQPGDTRPEEGGRAGPPERGSGATPPRVAAGTPVAPGGILTQVDDVVRLVRGESLLACGRVVDAWHEFSVASLPETSPRQDTASLVPQAQLLAGDVVAATDRSMRLLDEARGTLEPGQIEPQGYVVALGLFLQGRLTALREHLTSIFAIGAPAPLRPTTRAGLLALASALSLLERNVPSARSLVAQLESMQLEAVFTPLGRPAPFAVALALRSGHDARGVARTAWDQVASLADRGYVLAATFDAAILLDLWRDDVRTDRVARLAAEAQGTVLPALGRYLQAAAAQSVEDLLRAVDELLACRLTTFAVRAHVAAIGILRAAGHSARVTEESSRLRDRVSTTGEELDLLLAALKPTEELTPRELEVARLVADGLSNRDVAERLVVSERTVDNHVYRIFRKLGVGSRDEIAGLI</sequence>
<evidence type="ECO:0000256" key="4">
    <source>
        <dbReference type="SAM" id="MobiDB-lite"/>
    </source>
</evidence>
<keyword evidence="2" id="KW-0238">DNA-binding</keyword>
<feature type="region of interest" description="Disordered" evidence="4">
    <location>
        <begin position="470"/>
        <end position="506"/>
    </location>
</feature>
<dbReference type="EMBL" id="JACSQF010000025">
    <property type="protein sequence ID" value="MBD7982603.1"/>
    <property type="molecule type" value="Genomic_DNA"/>
</dbReference>
<evidence type="ECO:0000256" key="1">
    <source>
        <dbReference type="ARBA" id="ARBA00023015"/>
    </source>
</evidence>
<dbReference type="Pfam" id="PF00196">
    <property type="entry name" value="GerE"/>
    <property type="match status" value="1"/>
</dbReference>
<evidence type="ECO:0000313" key="6">
    <source>
        <dbReference type="EMBL" id="MBD7982603.1"/>
    </source>
</evidence>
<dbReference type="Gene3D" id="1.10.10.10">
    <property type="entry name" value="Winged helix-like DNA-binding domain superfamily/Winged helix DNA-binding domain"/>
    <property type="match status" value="1"/>
</dbReference>
<dbReference type="PANTHER" id="PTHR44688">
    <property type="entry name" value="DNA-BINDING TRANSCRIPTIONAL ACTIVATOR DEVR_DOSR"/>
    <property type="match status" value="1"/>
</dbReference>
<comment type="caution">
    <text evidence="6">The sequence shown here is derived from an EMBL/GenBank/DDBJ whole genome shotgun (WGS) entry which is preliminary data.</text>
</comment>
<evidence type="ECO:0000256" key="2">
    <source>
        <dbReference type="ARBA" id="ARBA00023125"/>
    </source>
</evidence>
<keyword evidence="3" id="KW-0804">Transcription</keyword>
<dbReference type="InterPro" id="IPR027417">
    <property type="entry name" value="P-loop_NTPase"/>
</dbReference>
<proteinExistence type="predicted"/>
<accession>A0ABR8U4I4</accession>
<dbReference type="PRINTS" id="PR00038">
    <property type="entry name" value="HTHLUXR"/>
</dbReference>
<dbReference type="SUPFAM" id="SSF52540">
    <property type="entry name" value="P-loop containing nucleoside triphosphate hydrolases"/>
    <property type="match status" value="1"/>
</dbReference>
<dbReference type="InterPro" id="IPR000792">
    <property type="entry name" value="Tscrpt_reg_LuxR_C"/>
</dbReference>
<name>A0ABR8U4I4_9CELL</name>
<dbReference type="SMART" id="SM00421">
    <property type="entry name" value="HTH_LUXR"/>
    <property type="match status" value="1"/>
</dbReference>
<dbReference type="RefSeq" id="WP_318244678.1">
    <property type="nucleotide sequence ID" value="NZ_JACSQF010000025.1"/>
</dbReference>
<organism evidence="6 7">
    <name type="scientific">Oerskovia merdavium</name>
    <dbReference type="NCBI Taxonomy" id="2762227"/>
    <lineage>
        <taxon>Bacteria</taxon>
        <taxon>Bacillati</taxon>
        <taxon>Actinomycetota</taxon>
        <taxon>Actinomycetes</taxon>
        <taxon>Micrococcales</taxon>
        <taxon>Cellulomonadaceae</taxon>
        <taxon>Oerskovia</taxon>
    </lineage>
</organism>
<dbReference type="SUPFAM" id="SSF46894">
    <property type="entry name" value="C-terminal effector domain of the bipartite response regulators"/>
    <property type="match status" value="1"/>
</dbReference>
<dbReference type="CDD" id="cd06170">
    <property type="entry name" value="LuxR_C_like"/>
    <property type="match status" value="1"/>
</dbReference>